<evidence type="ECO:0000313" key="1">
    <source>
        <dbReference type="EMBL" id="KAG5290436.1"/>
    </source>
</evidence>
<dbReference type="GO" id="GO:0000428">
    <property type="term" value="C:DNA-directed RNA polymerase complex"/>
    <property type="evidence" value="ECO:0007669"/>
    <property type="project" value="UniProtKB-KW"/>
</dbReference>
<name>A0A8H7YFS1_AJECA</name>
<accession>A0A8H7YFS1</accession>
<dbReference type="AlphaFoldDB" id="A0A8H7YFS1"/>
<sequence>MSCCFFAAEMSNYYSFPLSSLMIISSYPTNGGELCNIGFSSSQVLGAKYQATVLHVAMEHGCLLCSNCRTRGPLWARSNINHFTEVTRIKSRIITR</sequence>
<gene>
    <name evidence="1" type="ORF">I7I52_07454</name>
</gene>
<evidence type="ECO:0000313" key="2">
    <source>
        <dbReference type="Proteomes" id="UP000670092"/>
    </source>
</evidence>
<proteinExistence type="predicted"/>
<reference evidence="1 2" key="1">
    <citation type="submission" date="2021-01" db="EMBL/GenBank/DDBJ databases">
        <title>Chromosome-level genome assembly of a human fungal pathogen reveals clustering of transcriptionally co-regulated genes.</title>
        <authorList>
            <person name="Voorhies M."/>
            <person name="Cohen S."/>
            <person name="Shea T.P."/>
            <person name="Petrus S."/>
            <person name="Munoz J.F."/>
            <person name="Poplawski S."/>
            <person name="Goldman W.E."/>
            <person name="Michael T."/>
            <person name="Cuomo C.A."/>
            <person name="Sil A."/>
            <person name="Beyhan S."/>
        </authorList>
    </citation>
    <scope>NUCLEOTIDE SEQUENCE [LARGE SCALE GENOMIC DNA]</scope>
    <source>
        <strain evidence="1 2">G184AR</strain>
    </source>
</reference>
<dbReference type="Proteomes" id="UP000670092">
    <property type="component" value="Unassembled WGS sequence"/>
</dbReference>
<protein>
    <submittedName>
        <fullName evidence="1">DNA-directed RNA polymerase N/8 kDa subunit superfamily</fullName>
    </submittedName>
</protein>
<keyword evidence="1" id="KW-0240">DNA-directed RNA polymerase</keyword>
<comment type="caution">
    <text evidence="1">The sequence shown here is derived from an EMBL/GenBank/DDBJ whole genome shotgun (WGS) entry which is preliminary data.</text>
</comment>
<keyword evidence="1" id="KW-0804">Transcription</keyword>
<dbReference type="EMBL" id="JAEVHI010000005">
    <property type="protein sequence ID" value="KAG5290436.1"/>
    <property type="molecule type" value="Genomic_DNA"/>
</dbReference>
<dbReference type="VEuPathDB" id="FungiDB:I7I52_07454"/>
<organism evidence="1 2">
    <name type="scientific">Ajellomyces capsulatus</name>
    <name type="common">Darling's disease fungus</name>
    <name type="synonym">Histoplasma capsulatum</name>
    <dbReference type="NCBI Taxonomy" id="5037"/>
    <lineage>
        <taxon>Eukaryota</taxon>
        <taxon>Fungi</taxon>
        <taxon>Dikarya</taxon>
        <taxon>Ascomycota</taxon>
        <taxon>Pezizomycotina</taxon>
        <taxon>Eurotiomycetes</taxon>
        <taxon>Eurotiomycetidae</taxon>
        <taxon>Onygenales</taxon>
        <taxon>Ajellomycetaceae</taxon>
        <taxon>Histoplasma</taxon>
    </lineage>
</organism>